<feature type="compositionally biased region" description="Polar residues" evidence="4">
    <location>
        <begin position="134"/>
        <end position="150"/>
    </location>
</feature>
<organism evidence="6 7">
    <name type="scientific">Actinidia chinensis var. chinensis</name>
    <name type="common">Chinese soft-hair kiwi</name>
    <dbReference type="NCBI Taxonomy" id="1590841"/>
    <lineage>
        <taxon>Eukaryota</taxon>
        <taxon>Viridiplantae</taxon>
        <taxon>Streptophyta</taxon>
        <taxon>Embryophyta</taxon>
        <taxon>Tracheophyta</taxon>
        <taxon>Spermatophyta</taxon>
        <taxon>Magnoliopsida</taxon>
        <taxon>eudicotyledons</taxon>
        <taxon>Gunneridae</taxon>
        <taxon>Pentapetalae</taxon>
        <taxon>asterids</taxon>
        <taxon>Ericales</taxon>
        <taxon>Actinidiaceae</taxon>
        <taxon>Actinidia</taxon>
    </lineage>
</organism>
<feature type="compositionally biased region" description="Polar residues" evidence="4">
    <location>
        <begin position="320"/>
        <end position="339"/>
    </location>
</feature>
<keyword evidence="7" id="KW-1185">Reference proteome</keyword>
<comment type="function">
    <text evidence="3">Transcription activator.</text>
</comment>
<feature type="domain" description="WRC" evidence="5">
    <location>
        <begin position="2"/>
        <end position="46"/>
    </location>
</feature>
<reference evidence="6 7" key="1">
    <citation type="submission" date="2017-07" db="EMBL/GenBank/DDBJ databases">
        <title>An improved, manually edited Actinidia chinensis var. chinensis (kiwifruit) genome highlights the challenges associated with draft genomes and gene prediction in plants.</title>
        <authorList>
            <person name="Pilkington S."/>
            <person name="Crowhurst R."/>
            <person name="Hilario E."/>
            <person name="Nardozza S."/>
            <person name="Fraser L."/>
            <person name="Peng Y."/>
            <person name="Gunaseelan K."/>
            <person name="Simpson R."/>
            <person name="Tahir J."/>
            <person name="Deroles S."/>
            <person name="Templeton K."/>
            <person name="Luo Z."/>
            <person name="Davy M."/>
            <person name="Cheng C."/>
            <person name="Mcneilage M."/>
            <person name="Scaglione D."/>
            <person name="Liu Y."/>
            <person name="Zhang Q."/>
            <person name="Datson P."/>
            <person name="De Silva N."/>
            <person name="Gardiner S."/>
            <person name="Bassett H."/>
            <person name="Chagne D."/>
            <person name="Mccallum J."/>
            <person name="Dzierzon H."/>
            <person name="Deng C."/>
            <person name="Wang Y.-Y."/>
            <person name="Barron N."/>
            <person name="Manako K."/>
            <person name="Bowen J."/>
            <person name="Foster T."/>
            <person name="Erridge Z."/>
            <person name="Tiffin H."/>
            <person name="Waite C."/>
            <person name="Davies K."/>
            <person name="Grierson E."/>
            <person name="Laing W."/>
            <person name="Kirk R."/>
            <person name="Chen X."/>
            <person name="Wood M."/>
            <person name="Montefiori M."/>
            <person name="Brummell D."/>
            <person name="Schwinn K."/>
            <person name="Catanach A."/>
            <person name="Fullerton C."/>
            <person name="Li D."/>
            <person name="Meiyalaghan S."/>
            <person name="Nieuwenhuizen N."/>
            <person name="Read N."/>
            <person name="Prakash R."/>
            <person name="Hunter D."/>
            <person name="Zhang H."/>
            <person name="Mckenzie M."/>
            <person name="Knabel M."/>
            <person name="Harris A."/>
            <person name="Allan A."/>
            <person name="Chen A."/>
            <person name="Janssen B."/>
            <person name="Plunkett B."/>
            <person name="Dwamena C."/>
            <person name="Voogd C."/>
            <person name="Leif D."/>
            <person name="Lafferty D."/>
            <person name="Souleyre E."/>
            <person name="Varkonyi-Gasic E."/>
            <person name="Gambi F."/>
            <person name="Hanley J."/>
            <person name="Yao J.-L."/>
            <person name="Cheung J."/>
            <person name="David K."/>
            <person name="Warren B."/>
            <person name="Marsh K."/>
            <person name="Snowden K."/>
            <person name="Lin-Wang K."/>
            <person name="Brian L."/>
            <person name="Martinez-Sanchez M."/>
            <person name="Wang M."/>
            <person name="Ileperuma N."/>
            <person name="Macnee N."/>
            <person name="Campin R."/>
            <person name="Mcatee P."/>
            <person name="Drummond R."/>
            <person name="Espley R."/>
            <person name="Ireland H."/>
            <person name="Wu R."/>
            <person name="Atkinson R."/>
            <person name="Karunairetnam S."/>
            <person name="Bulley S."/>
            <person name="Chunkath S."/>
            <person name="Hanley Z."/>
            <person name="Storey R."/>
            <person name="Thrimawithana A."/>
            <person name="Thomson S."/>
            <person name="David C."/>
            <person name="Testolin R."/>
        </authorList>
    </citation>
    <scope>NUCLEOTIDE SEQUENCE [LARGE SCALE GENOMIC DNA]</scope>
    <source>
        <strain evidence="7">cv. Red5</strain>
        <tissue evidence="6">Young leaf</tissue>
    </source>
</reference>
<dbReference type="GO" id="GO:0005634">
    <property type="term" value="C:nucleus"/>
    <property type="evidence" value="ECO:0007669"/>
    <property type="project" value="UniProtKB-SubCell"/>
</dbReference>
<sequence>MDPVPGRCRRTDGKQWRCSRDVVPNQKYCERHMHRGHSGSRKHVEAFEITSESVPLNLQLATPSSKSSDNPPAATPRSTTSVGHISVSENSVEAKKDLTATATAGSPTTSLTIYSKKSESNTNVFGTTTTTITGSRSPADKNSNSRSSNACVGENHASYKNLIYRNNIRSSINNRDNVNTGSSTASGFGFPPENVLRAVGCYSSSLDYNVEETESLRCRRTDGKKWRCNWDVVPDQKYCQRHLHRGAKKLAVVAESVTVAAVPPPPLPPTSGGRLIPPPVAMSKRAADHHINTNLSISIVEASPVKNEGKRSNSSSSSSDATTITDENDSVSHLLTLSP</sequence>
<dbReference type="STRING" id="1590841.A0A2R6QPF3"/>
<dbReference type="Pfam" id="PF08879">
    <property type="entry name" value="WRC"/>
    <property type="match status" value="2"/>
</dbReference>
<comment type="caution">
    <text evidence="2">Lacks conserved residue(s) required for the propagation of feature annotation.</text>
</comment>
<keyword evidence="1 3" id="KW-0539">Nucleus</keyword>
<dbReference type="AlphaFoldDB" id="A0A2R6QPF3"/>
<keyword evidence="3" id="KW-0804">Transcription</keyword>
<dbReference type="GO" id="GO:0005524">
    <property type="term" value="F:ATP binding"/>
    <property type="evidence" value="ECO:0007669"/>
    <property type="project" value="UniProtKB-UniRule"/>
</dbReference>
<dbReference type="InParanoid" id="A0A2R6QPF3"/>
<dbReference type="InterPro" id="IPR031137">
    <property type="entry name" value="GRF"/>
</dbReference>
<keyword evidence="3" id="KW-0010">Activator</keyword>
<comment type="similarity">
    <text evidence="3">Belongs to the GRF family.</text>
</comment>
<evidence type="ECO:0000256" key="1">
    <source>
        <dbReference type="ARBA" id="ARBA00023242"/>
    </source>
</evidence>
<feature type="compositionally biased region" description="Polar residues" evidence="4">
    <location>
        <begin position="61"/>
        <end position="91"/>
    </location>
</feature>
<dbReference type="OMA" id="GENHASY"/>
<evidence type="ECO:0000256" key="2">
    <source>
        <dbReference type="PROSITE-ProRule" id="PRU01002"/>
    </source>
</evidence>
<gene>
    <name evidence="6" type="ORF">CEY00_Acc16087</name>
</gene>
<evidence type="ECO:0000256" key="3">
    <source>
        <dbReference type="RuleBase" id="RU367127"/>
    </source>
</evidence>
<feature type="region of interest" description="Disordered" evidence="4">
    <location>
        <begin position="122"/>
        <end position="151"/>
    </location>
</feature>
<name>A0A2R6QPF3_ACTCC</name>
<comment type="subcellular location">
    <subcellularLocation>
        <location evidence="3">Nucleus</location>
    </subcellularLocation>
</comment>
<feature type="region of interest" description="Disordered" evidence="4">
    <location>
        <begin position="61"/>
        <end position="92"/>
    </location>
</feature>
<dbReference type="GO" id="GO:0032502">
    <property type="term" value="P:developmental process"/>
    <property type="evidence" value="ECO:0007669"/>
    <property type="project" value="InterPro"/>
</dbReference>
<feature type="domain" description="WRC" evidence="5">
    <location>
        <begin position="212"/>
        <end position="256"/>
    </location>
</feature>
<comment type="domain">
    <text evidence="3">The QLQ domain and WRC domain may be involved in protein-protein interaction and DNA-binding, respectively.</text>
</comment>
<dbReference type="FunCoup" id="A0A2R6QPF3">
    <property type="interactions" value="32"/>
</dbReference>
<dbReference type="EMBL" id="NKQK01000014">
    <property type="protein sequence ID" value="PSS11808.1"/>
    <property type="molecule type" value="Genomic_DNA"/>
</dbReference>
<dbReference type="PANTHER" id="PTHR31602">
    <property type="entry name" value="GROWTH-REGULATING FACTOR 5"/>
    <property type="match status" value="1"/>
</dbReference>
<dbReference type="PANTHER" id="PTHR31602:SF8">
    <property type="entry name" value="GROWTH-REGULATING FACTOR 5"/>
    <property type="match status" value="1"/>
</dbReference>
<protein>
    <recommendedName>
        <fullName evidence="3">Growth-regulating factor</fullName>
    </recommendedName>
</protein>
<dbReference type="Proteomes" id="UP000241394">
    <property type="component" value="Chromosome LG14"/>
</dbReference>
<dbReference type="Gramene" id="PSS11808">
    <property type="protein sequence ID" value="PSS11808"/>
    <property type="gene ID" value="CEY00_Acc16087"/>
</dbReference>
<feature type="region of interest" description="Disordered" evidence="4">
    <location>
        <begin position="302"/>
        <end position="339"/>
    </location>
</feature>
<comment type="caution">
    <text evidence="6">The sequence shown here is derived from an EMBL/GenBank/DDBJ whole genome shotgun (WGS) entry which is preliminary data.</text>
</comment>
<evidence type="ECO:0000256" key="4">
    <source>
        <dbReference type="SAM" id="MobiDB-lite"/>
    </source>
</evidence>
<dbReference type="GO" id="GO:0006351">
    <property type="term" value="P:DNA-templated transcription"/>
    <property type="evidence" value="ECO:0007669"/>
    <property type="project" value="UniProtKB-UniRule"/>
</dbReference>
<dbReference type="PROSITE" id="PS51667">
    <property type="entry name" value="WRC"/>
    <property type="match status" value="2"/>
</dbReference>
<dbReference type="InterPro" id="IPR014977">
    <property type="entry name" value="WRC_dom"/>
</dbReference>
<dbReference type="OrthoDB" id="1103109at2759"/>
<evidence type="ECO:0000313" key="7">
    <source>
        <dbReference type="Proteomes" id="UP000241394"/>
    </source>
</evidence>
<reference evidence="7" key="2">
    <citation type="journal article" date="2018" name="BMC Genomics">
        <title>A manually annotated Actinidia chinensis var. chinensis (kiwifruit) genome highlights the challenges associated with draft genomes and gene prediction in plants.</title>
        <authorList>
            <person name="Pilkington S.M."/>
            <person name="Crowhurst R."/>
            <person name="Hilario E."/>
            <person name="Nardozza S."/>
            <person name="Fraser L."/>
            <person name="Peng Y."/>
            <person name="Gunaseelan K."/>
            <person name="Simpson R."/>
            <person name="Tahir J."/>
            <person name="Deroles S.C."/>
            <person name="Templeton K."/>
            <person name="Luo Z."/>
            <person name="Davy M."/>
            <person name="Cheng C."/>
            <person name="McNeilage M."/>
            <person name="Scaglione D."/>
            <person name="Liu Y."/>
            <person name="Zhang Q."/>
            <person name="Datson P."/>
            <person name="De Silva N."/>
            <person name="Gardiner S.E."/>
            <person name="Bassett H."/>
            <person name="Chagne D."/>
            <person name="McCallum J."/>
            <person name="Dzierzon H."/>
            <person name="Deng C."/>
            <person name="Wang Y.Y."/>
            <person name="Barron L."/>
            <person name="Manako K."/>
            <person name="Bowen J."/>
            <person name="Foster T.M."/>
            <person name="Erridge Z.A."/>
            <person name="Tiffin H."/>
            <person name="Waite C.N."/>
            <person name="Davies K.M."/>
            <person name="Grierson E.P."/>
            <person name="Laing W.A."/>
            <person name="Kirk R."/>
            <person name="Chen X."/>
            <person name="Wood M."/>
            <person name="Montefiori M."/>
            <person name="Brummell D.A."/>
            <person name="Schwinn K.E."/>
            <person name="Catanach A."/>
            <person name="Fullerton C."/>
            <person name="Li D."/>
            <person name="Meiyalaghan S."/>
            <person name="Nieuwenhuizen N."/>
            <person name="Read N."/>
            <person name="Prakash R."/>
            <person name="Hunter D."/>
            <person name="Zhang H."/>
            <person name="McKenzie M."/>
            <person name="Knabel M."/>
            <person name="Harris A."/>
            <person name="Allan A.C."/>
            <person name="Gleave A."/>
            <person name="Chen A."/>
            <person name="Janssen B.J."/>
            <person name="Plunkett B."/>
            <person name="Ampomah-Dwamena C."/>
            <person name="Voogd C."/>
            <person name="Leif D."/>
            <person name="Lafferty D."/>
            <person name="Souleyre E.J.F."/>
            <person name="Varkonyi-Gasic E."/>
            <person name="Gambi F."/>
            <person name="Hanley J."/>
            <person name="Yao J.L."/>
            <person name="Cheung J."/>
            <person name="David K.M."/>
            <person name="Warren B."/>
            <person name="Marsh K."/>
            <person name="Snowden K.C."/>
            <person name="Lin-Wang K."/>
            <person name="Brian L."/>
            <person name="Martinez-Sanchez M."/>
            <person name="Wang M."/>
            <person name="Ileperuma N."/>
            <person name="Macnee N."/>
            <person name="Campin R."/>
            <person name="McAtee P."/>
            <person name="Drummond R.S.M."/>
            <person name="Espley R.V."/>
            <person name="Ireland H.S."/>
            <person name="Wu R."/>
            <person name="Atkinson R.G."/>
            <person name="Karunairetnam S."/>
            <person name="Bulley S."/>
            <person name="Chunkath S."/>
            <person name="Hanley Z."/>
            <person name="Storey R."/>
            <person name="Thrimawithana A.H."/>
            <person name="Thomson S."/>
            <person name="David C."/>
            <person name="Testolin R."/>
            <person name="Huang H."/>
            <person name="Hellens R.P."/>
            <person name="Schaffer R.J."/>
        </authorList>
    </citation>
    <scope>NUCLEOTIDE SEQUENCE [LARGE SCALE GENOMIC DNA]</scope>
    <source>
        <strain evidence="7">cv. Red5</strain>
    </source>
</reference>
<accession>A0A2R6QPF3</accession>
<proteinExistence type="inferred from homology"/>
<keyword evidence="3" id="KW-0805">Transcription regulation</keyword>
<evidence type="ECO:0000259" key="5">
    <source>
        <dbReference type="PROSITE" id="PS51667"/>
    </source>
</evidence>
<evidence type="ECO:0000313" key="6">
    <source>
        <dbReference type="EMBL" id="PSS11808.1"/>
    </source>
</evidence>